<proteinExistence type="predicted"/>
<reference evidence="2 3" key="1">
    <citation type="submission" date="2024-03" db="EMBL/GenBank/DDBJ databases">
        <title>Human intestinal bacterial collection.</title>
        <authorList>
            <person name="Pauvert C."/>
            <person name="Hitch T.C.A."/>
            <person name="Clavel T."/>
        </authorList>
    </citation>
    <scope>NUCLEOTIDE SEQUENCE [LARGE SCALE GENOMIC DNA]</scope>
    <source>
        <strain evidence="2 3">CLA-SR-H021</strain>
    </source>
</reference>
<dbReference type="Pfam" id="PF06114">
    <property type="entry name" value="Peptidase_M78"/>
    <property type="match status" value="1"/>
</dbReference>
<comment type="caution">
    <text evidence="2">The sequence shown here is derived from an EMBL/GenBank/DDBJ whole genome shotgun (WGS) entry which is preliminary data.</text>
</comment>
<evidence type="ECO:0000259" key="1">
    <source>
        <dbReference type="Pfam" id="PF06114"/>
    </source>
</evidence>
<evidence type="ECO:0000313" key="3">
    <source>
        <dbReference type="Proteomes" id="UP001454086"/>
    </source>
</evidence>
<accession>A0ABV1D4Q1</accession>
<keyword evidence="3" id="KW-1185">Reference proteome</keyword>
<dbReference type="Proteomes" id="UP001454086">
    <property type="component" value="Unassembled WGS sequence"/>
</dbReference>
<protein>
    <submittedName>
        <fullName evidence="2">ImmA/IrrE family metallo-endopeptidase</fullName>
    </submittedName>
</protein>
<dbReference type="RefSeq" id="WP_008721445.1">
    <property type="nucleotide sequence ID" value="NZ_JAJFDX010000011.1"/>
</dbReference>
<name>A0ABV1D4Q1_9FIRM</name>
<dbReference type="InterPro" id="IPR010359">
    <property type="entry name" value="IrrE_HExxH"/>
</dbReference>
<evidence type="ECO:0000313" key="2">
    <source>
        <dbReference type="EMBL" id="MEQ2425392.1"/>
    </source>
</evidence>
<dbReference type="EMBL" id="JBBMFM010000031">
    <property type="protein sequence ID" value="MEQ2425392.1"/>
    <property type="molecule type" value="Genomic_DNA"/>
</dbReference>
<sequence>MNSFERLLEHTDAEHIRVLEKQFKSNAKGLIKGNKIAIRQDIPTVEKASVLAEELGHYYTTVGNILDQEDTGNRKQEHKARTWAYNRLIGLSGLVRAYEKGCATIYEMAEELEVSEDFLRSALDYYHDKYGCCTDYKGYHISFEPSFSITSLDDGETYRTVPPTGHQPDV</sequence>
<gene>
    <name evidence="2" type="ORF">WMQ36_10445</name>
</gene>
<feature type="domain" description="IrrE N-terminal-like" evidence="1">
    <location>
        <begin position="15"/>
        <end position="121"/>
    </location>
</feature>
<organism evidence="2 3">
    <name type="scientific">Enterocloster hominis</name>
    <name type="common">ex Hitch et al. 2024</name>
    <dbReference type="NCBI Taxonomy" id="1917870"/>
    <lineage>
        <taxon>Bacteria</taxon>
        <taxon>Bacillati</taxon>
        <taxon>Bacillota</taxon>
        <taxon>Clostridia</taxon>
        <taxon>Lachnospirales</taxon>
        <taxon>Lachnospiraceae</taxon>
        <taxon>Enterocloster</taxon>
    </lineage>
</organism>